<feature type="binding site" evidence="8">
    <location>
        <begin position="244"/>
        <end position="249"/>
    </location>
    <ligand>
        <name>GTP</name>
        <dbReference type="ChEBI" id="CHEBI:37565"/>
    </ligand>
</feature>
<dbReference type="GO" id="GO:0005525">
    <property type="term" value="F:GTP binding"/>
    <property type="evidence" value="ECO:0007669"/>
    <property type="project" value="UniProtKB-UniRule"/>
</dbReference>
<comment type="similarity">
    <text evidence="1 8 9">Belongs to the TRAFAC class TrmE-Era-EngA-EngB-Septin-like GTPase superfamily. TrmE GTPase family.</text>
</comment>
<dbReference type="GO" id="GO:0046872">
    <property type="term" value="F:metal ion binding"/>
    <property type="evidence" value="ECO:0007669"/>
    <property type="project" value="UniProtKB-KW"/>
</dbReference>
<dbReference type="Proteomes" id="UP000528964">
    <property type="component" value="Unassembled WGS sequence"/>
</dbReference>
<reference evidence="12 13" key="1">
    <citation type="submission" date="2020-08" db="EMBL/GenBank/DDBJ databases">
        <title>Genomic Encyclopedia of Type Strains, Phase IV (KMG-IV): sequencing the most valuable type-strain genomes for metagenomic binning, comparative biology and taxonomic classification.</title>
        <authorList>
            <person name="Goeker M."/>
        </authorList>
    </citation>
    <scope>NUCLEOTIDE SEQUENCE [LARGE SCALE GENOMIC DNA]</scope>
    <source>
        <strain evidence="12 13">DSM 25481</strain>
    </source>
</reference>
<dbReference type="CDD" id="cd04164">
    <property type="entry name" value="trmE"/>
    <property type="match status" value="1"/>
</dbReference>
<feature type="domain" description="TrmE-type G" evidence="11">
    <location>
        <begin position="234"/>
        <end position="378"/>
    </location>
</feature>
<dbReference type="Gene3D" id="1.20.120.430">
    <property type="entry name" value="tRNA modification GTPase MnmE domain 2"/>
    <property type="match status" value="1"/>
</dbReference>
<dbReference type="NCBIfam" id="NF003661">
    <property type="entry name" value="PRK05291.1-3"/>
    <property type="match status" value="1"/>
</dbReference>
<evidence type="ECO:0000256" key="1">
    <source>
        <dbReference type="ARBA" id="ARBA00011043"/>
    </source>
</evidence>
<evidence type="ECO:0000256" key="9">
    <source>
        <dbReference type="RuleBase" id="RU003313"/>
    </source>
</evidence>
<feature type="binding site" evidence="8">
    <location>
        <begin position="342"/>
        <end position="345"/>
    </location>
    <ligand>
        <name>GTP</name>
        <dbReference type="ChEBI" id="CHEBI:37565"/>
    </ligand>
</feature>
<dbReference type="GO" id="GO:0030488">
    <property type="term" value="P:tRNA methylation"/>
    <property type="evidence" value="ECO:0007669"/>
    <property type="project" value="TreeGrafter"/>
</dbReference>
<evidence type="ECO:0000256" key="7">
    <source>
        <dbReference type="ARBA" id="ARBA00023134"/>
    </source>
</evidence>
<dbReference type="Gene3D" id="3.30.1360.120">
    <property type="entry name" value="Probable tRNA modification gtpase trme, domain 1"/>
    <property type="match status" value="1"/>
</dbReference>
<dbReference type="Pfam" id="PF10396">
    <property type="entry name" value="TrmE_N"/>
    <property type="match status" value="1"/>
</dbReference>
<feature type="compositionally biased region" description="Basic and acidic residues" evidence="10">
    <location>
        <begin position="1"/>
        <end position="13"/>
    </location>
</feature>
<dbReference type="PANTHER" id="PTHR42714:SF2">
    <property type="entry name" value="TRNA MODIFICATION GTPASE GTPBP3, MITOCHONDRIAL"/>
    <property type="match status" value="1"/>
</dbReference>
<dbReference type="InterPro" id="IPR006073">
    <property type="entry name" value="GTP-bd"/>
</dbReference>
<feature type="binding site" evidence="8">
    <location>
        <begin position="263"/>
        <end position="269"/>
    </location>
    <ligand>
        <name>GTP</name>
        <dbReference type="ChEBI" id="CHEBI:37565"/>
    </ligand>
</feature>
<comment type="caution">
    <text evidence="12">The sequence shown here is derived from an EMBL/GenBank/DDBJ whole genome shotgun (WGS) entry which is preliminary data.</text>
</comment>
<dbReference type="PRINTS" id="PR00326">
    <property type="entry name" value="GTP1OBG"/>
</dbReference>
<dbReference type="PROSITE" id="PS51709">
    <property type="entry name" value="G_TRME"/>
    <property type="match status" value="1"/>
</dbReference>
<keyword evidence="13" id="KW-1185">Reference proteome</keyword>
<keyword evidence="7 8" id="KW-0342">GTP-binding</keyword>
<dbReference type="InterPro" id="IPR027266">
    <property type="entry name" value="TrmE/GcvT-like"/>
</dbReference>
<dbReference type="SUPFAM" id="SSF116878">
    <property type="entry name" value="TrmE connector domain"/>
    <property type="match status" value="1"/>
</dbReference>
<comment type="cofactor">
    <cofactor evidence="8">
        <name>K(+)</name>
        <dbReference type="ChEBI" id="CHEBI:29103"/>
    </cofactor>
    <text evidence="8">Binds 1 potassium ion per subunit.</text>
</comment>
<dbReference type="GO" id="GO:0005737">
    <property type="term" value="C:cytoplasm"/>
    <property type="evidence" value="ECO:0007669"/>
    <property type="project" value="UniProtKB-SubCell"/>
</dbReference>
<keyword evidence="8" id="KW-0479">Metal-binding</keyword>
<dbReference type="FunFam" id="3.30.1360.120:FF:000007">
    <property type="entry name" value="tRNA modification GTPase GTPBP3, mitochondrial"/>
    <property type="match status" value="1"/>
</dbReference>
<dbReference type="EMBL" id="JACIDR010000002">
    <property type="protein sequence ID" value="MBB3973088.1"/>
    <property type="molecule type" value="Genomic_DNA"/>
</dbReference>
<evidence type="ECO:0000256" key="5">
    <source>
        <dbReference type="ARBA" id="ARBA00022842"/>
    </source>
</evidence>
<name>A0A7W6CXT1_9HYPH</name>
<accession>A0A7W6CXT1</accession>
<evidence type="ECO:0000256" key="6">
    <source>
        <dbReference type="ARBA" id="ARBA00022958"/>
    </source>
</evidence>
<dbReference type="SUPFAM" id="SSF52540">
    <property type="entry name" value="P-loop containing nucleoside triphosphate hydrolases"/>
    <property type="match status" value="1"/>
</dbReference>
<evidence type="ECO:0000256" key="3">
    <source>
        <dbReference type="ARBA" id="ARBA00022741"/>
    </source>
</evidence>
<dbReference type="EC" id="3.6.-.-" evidence="8"/>
<proteinExistence type="inferred from homology"/>
<evidence type="ECO:0000259" key="11">
    <source>
        <dbReference type="PROSITE" id="PS51709"/>
    </source>
</evidence>
<dbReference type="InterPro" id="IPR027417">
    <property type="entry name" value="P-loop_NTPase"/>
</dbReference>
<evidence type="ECO:0000256" key="10">
    <source>
        <dbReference type="SAM" id="MobiDB-lite"/>
    </source>
</evidence>
<feature type="binding site" evidence="8">
    <location>
        <position position="248"/>
    </location>
    <ligand>
        <name>Mg(2+)</name>
        <dbReference type="ChEBI" id="CHEBI:18420"/>
    </ligand>
</feature>
<dbReference type="Pfam" id="PF12631">
    <property type="entry name" value="MnmE_helical"/>
    <property type="match status" value="1"/>
</dbReference>
<evidence type="ECO:0000256" key="8">
    <source>
        <dbReference type="HAMAP-Rule" id="MF_00379"/>
    </source>
</evidence>
<keyword evidence="2 8" id="KW-0819">tRNA processing</keyword>
<dbReference type="NCBIfam" id="TIGR00450">
    <property type="entry name" value="mnmE_trmE_thdF"/>
    <property type="match status" value="1"/>
</dbReference>
<keyword evidence="8" id="KW-0963">Cytoplasm</keyword>
<dbReference type="InterPro" id="IPR027368">
    <property type="entry name" value="MnmE_dom2"/>
</dbReference>
<comment type="caution">
    <text evidence="8">Lacks conserved residue(s) required for the propagation of feature annotation.</text>
</comment>
<dbReference type="PANTHER" id="PTHR42714">
    <property type="entry name" value="TRNA MODIFICATION GTPASE GTPBP3"/>
    <property type="match status" value="1"/>
</dbReference>
<comment type="subunit">
    <text evidence="8">Homodimer. Heterotetramer of two MnmE and two MnmG subunits.</text>
</comment>
<evidence type="ECO:0000256" key="4">
    <source>
        <dbReference type="ARBA" id="ARBA00022801"/>
    </source>
</evidence>
<dbReference type="Gene3D" id="3.40.50.300">
    <property type="entry name" value="P-loop containing nucleotide triphosphate hydrolases"/>
    <property type="match status" value="1"/>
</dbReference>
<organism evidence="12 13">
    <name type="scientific">Hansschlegelia beijingensis</name>
    <dbReference type="NCBI Taxonomy" id="1133344"/>
    <lineage>
        <taxon>Bacteria</taxon>
        <taxon>Pseudomonadati</taxon>
        <taxon>Pseudomonadota</taxon>
        <taxon>Alphaproteobacteria</taxon>
        <taxon>Hyphomicrobiales</taxon>
        <taxon>Methylopilaceae</taxon>
        <taxon>Hansschlegelia</taxon>
    </lineage>
</organism>
<feature type="binding site" evidence="8">
    <location>
        <position position="40"/>
    </location>
    <ligand>
        <name>(6S)-5-formyl-5,6,7,8-tetrahydrofolate</name>
        <dbReference type="ChEBI" id="CHEBI:57457"/>
    </ligand>
</feature>
<feature type="binding site" evidence="8">
    <location>
        <begin position="288"/>
        <end position="291"/>
    </location>
    <ligand>
        <name>GTP</name>
        <dbReference type="ChEBI" id="CHEBI:37565"/>
    </ligand>
</feature>
<dbReference type="Pfam" id="PF01926">
    <property type="entry name" value="MMR_HSR1"/>
    <property type="match status" value="1"/>
</dbReference>
<feature type="binding site" evidence="8">
    <location>
        <position position="98"/>
    </location>
    <ligand>
        <name>(6S)-5-formyl-5,6,7,8-tetrahydrofolate</name>
        <dbReference type="ChEBI" id="CHEBI:57457"/>
    </ligand>
</feature>
<comment type="function">
    <text evidence="8">Exhibits a very high intrinsic GTPase hydrolysis rate. Involved in the addition of a carboxymethylaminomethyl (cmnm) group at the wobble position (U34) of certain tRNAs, forming tRNA-cmnm(5)s(2)U34.</text>
</comment>
<feature type="region of interest" description="Disordered" evidence="10">
    <location>
        <begin position="1"/>
        <end position="21"/>
    </location>
</feature>
<dbReference type="RefSeq" id="WP_183394944.1">
    <property type="nucleotide sequence ID" value="NZ_JACIDR010000002.1"/>
</dbReference>
<dbReference type="HAMAP" id="MF_00379">
    <property type="entry name" value="GTPase_MnmE"/>
    <property type="match status" value="1"/>
</dbReference>
<dbReference type="AlphaFoldDB" id="A0A7W6CXT1"/>
<feature type="binding site" evidence="8">
    <location>
        <position position="269"/>
    </location>
    <ligand>
        <name>Mg(2+)</name>
        <dbReference type="ChEBI" id="CHEBI:18420"/>
    </ligand>
</feature>
<keyword evidence="6 8" id="KW-0630">Potassium</keyword>
<dbReference type="GO" id="GO:0002098">
    <property type="term" value="P:tRNA wobble uridine modification"/>
    <property type="evidence" value="ECO:0007669"/>
    <property type="project" value="TreeGrafter"/>
</dbReference>
<keyword evidence="5 8" id="KW-0460">Magnesium</keyword>
<feature type="binding site" evidence="8">
    <location>
        <position position="138"/>
    </location>
    <ligand>
        <name>(6S)-5-formyl-5,6,7,8-tetrahydrofolate</name>
        <dbReference type="ChEBI" id="CHEBI:57457"/>
    </ligand>
</feature>
<dbReference type="GO" id="GO:0003924">
    <property type="term" value="F:GTPase activity"/>
    <property type="evidence" value="ECO:0007669"/>
    <property type="project" value="UniProtKB-UniRule"/>
</dbReference>
<gene>
    <name evidence="8" type="primary">mnmE</name>
    <name evidence="8" type="synonym">trmE</name>
    <name evidence="12" type="ORF">GGR24_001745</name>
</gene>
<dbReference type="NCBIfam" id="TIGR00231">
    <property type="entry name" value="small_GTP"/>
    <property type="match status" value="1"/>
</dbReference>
<dbReference type="InterPro" id="IPR025867">
    <property type="entry name" value="MnmE_helical"/>
</dbReference>
<protein>
    <recommendedName>
        <fullName evidence="8">tRNA modification GTPase MnmE</fullName>
        <ecNumber evidence="8">3.6.-.-</ecNumber>
    </recommendedName>
</protein>
<dbReference type="InterPro" id="IPR031168">
    <property type="entry name" value="G_TrmE"/>
</dbReference>
<feature type="binding site" evidence="8">
    <location>
        <position position="452"/>
    </location>
    <ligand>
        <name>(6S)-5-formyl-5,6,7,8-tetrahydrofolate</name>
        <dbReference type="ChEBI" id="CHEBI:57457"/>
    </ligand>
</feature>
<keyword evidence="4 8" id="KW-0378">Hydrolase</keyword>
<keyword evidence="3 8" id="KW-0547">Nucleotide-binding</keyword>
<dbReference type="InterPro" id="IPR018948">
    <property type="entry name" value="GTP-bd_TrmE_N"/>
</dbReference>
<evidence type="ECO:0000313" key="12">
    <source>
        <dbReference type="EMBL" id="MBB3973088.1"/>
    </source>
</evidence>
<evidence type="ECO:0000313" key="13">
    <source>
        <dbReference type="Proteomes" id="UP000528964"/>
    </source>
</evidence>
<dbReference type="InterPro" id="IPR005225">
    <property type="entry name" value="Small_GTP-bd"/>
</dbReference>
<sequence length="452" mass="47342">MTETALFRDRDDGSPSAGEPRDTIVALSTAAGRAAVAVVRLSGSRAGPALDAIAGARPAPRRASYRTFRSPTGGEVIDRGLALWLPGPGSATGEDIAELHIHGGRAVVAAALEAALSVPGVRMAEPGEFTRRAFLAGRMDLAEVEGLADLIEAETEAQRRQALRQSSGELSARVEAWRERLIGAMALLEAAIDFSDEDDVPAGLRERAQEEIGRLAQDLSAALADTRAERLRDGFRVALVGPPNAGKSSLLNLLARREAAIVADAPGTTRDVIETHLDLGGVPVIVADTAGLRETADAAEQEGVRRSTLQARAADLVIWLEDAADPTQPSIEASSALWRVANKADLAGAKKGEADHLISVRSGLGVEELIAALTEAARAGASGEAIGLTRARHRDALSAAVAALRECLDHPLPEELAAELLRRAAGELGRITGKVGVEDVLDRLFASFCIGK</sequence>
<dbReference type="InterPro" id="IPR004520">
    <property type="entry name" value="GTPase_MnmE"/>
</dbReference>
<dbReference type="CDD" id="cd14858">
    <property type="entry name" value="TrmE_N"/>
    <property type="match status" value="1"/>
</dbReference>
<evidence type="ECO:0000256" key="2">
    <source>
        <dbReference type="ARBA" id="ARBA00022694"/>
    </source>
</evidence>
<comment type="subcellular location">
    <subcellularLocation>
        <location evidence="8">Cytoplasm</location>
    </subcellularLocation>
</comment>